<dbReference type="Gene3D" id="1.10.1790.10">
    <property type="entry name" value="PRD domain"/>
    <property type="match status" value="2"/>
</dbReference>
<evidence type="ECO:0000256" key="1">
    <source>
        <dbReference type="ARBA" id="ARBA00022679"/>
    </source>
</evidence>
<dbReference type="InterPro" id="IPR036634">
    <property type="entry name" value="PRD_sf"/>
</dbReference>
<protein>
    <submittedName>
        <fullName evidence="6">Uncharacterized protein</fullName>
    </submittedName>
</protein>
<dbReference type="PATRIC" id="fig|742737.3.peg.4747"/>
<reference evidence="6 7" key="1">
    <citation type="submission" date="2011-08" db="EMBL/GenBank/DDBJ databases">
        <title>The Genome Sequence of Clostridium hathewayi WAL-18680.</title>
        <authorList>
            <consortium name="The Broad Institute Genome Sequencing Platform"/>
            <person name="Earl A."/>
            <person name="Ward D."/>
            <person name="Feldgarden M."/>
            <person name="Gevers D."/>
            <person name="Finegold S.M."/>
            <person name="Summanen P.H."/>
            <person name="Molitoris D.R."/>
            <person name="Song M."/>
            <person name="Daigneault M."/>
            <person name="Allen-Vercoe E."/>
            <person name="Young S.K."/>
            <person name="Zeng Q."/>
            <person name="Gargeya S."/>
            <person name="Fitzgerald M."/>
            <person name="Haas B."/>
            <person name="Abouelleil A."/>
            <person name="Alvarado L."/>
            <person name="Arachchi H.M."/>
            <person name="Berlin A."/>
            <person name="Brown A."/>
            <person name="Chapman S.B."/>
            <person name="Chen Z."/>
            <person name="Dunbar C."/>
            <person name="Freedman E."/>
            <person name="Gearin G."/>
            <person name="Gellesch M."/>
            <person name="Goldberg J."/>
            <person name="Griggs A."/>
            <person name="Gujja S."/>
            <person name="Heiman D."/>
            <person name="Howarth C."/>
            <person name="Larson L."/>
            <person name="Lui A."/>
            <person name="MacDonald P.J.P."/>
            <person name="Montmayeur A."/>
            <person name="Murphy C."/>
            <person name="Neiman D."/>
            <person name="Pearson M."/>
            <person name="Priest M."/>
            <person name="Roberts A."/>
            <person name="Saif S."/>
            <person name="Shea T."/>
            <person name="Shenoy N."/>
            <person name="Sisk P."/>
            <person name="Stolte C."/>
            <person name="Sykes S."/>
            <person name="Wortman J."/>
            <person name="Nusbaum C."/>
            <person name="Birren B."/>
        </authorList>
    </citation>
    <scope>NUCLEOTIDE SEQUENCE [LARGE SCALE GENOMIC DNA]</scope>
    <source>
        <strain evidence="6 7">WAL-18680</strain>
    </source>
</reference>
<dbReference type="Pfam" id="PF00359">
    <property type="entry name" value="PTS_EIIA_2"/>
    <property type="match status" value="1"/>
</dbReference>
<dbReference type="RefSeq" id="WP_006782748.1">
    <property type="nucleotide sequence ID" value="NZ_CP040506.1"/>
</dbReference>
<dbReference type="InterPro" id="IPR011608">
    <property type="entry name" value="PRD"/>
</dbReference>
<dbReference type="Gene3D" id="3.40.930.10">
    <property type="entry name" value="Mannitol-specific EII, Chain A"/>
    <property type="match status" value="1"/>
</dbReference>
<dbReference type="GO" id="GO:0008982">
    <property type="term" value="F:protein-N(PI)-phosphohistidine-sugar phosphotransferase activity"/>
    <property type="evidence" value="ECO:0007669"/>
    <property type="project" value="InterPro"/>
</dbReference>
<feature type="domain" description="PTS EIIA type-2" evidence="3">
    <location>
        <begin position="505"/>
        <end position="643"/>
    </location>
</feature>
<keyword evidence="1" id="KW-0808">Transferase</keyword>
<dbReference type="PANTHER" id="PTHR30185">
    <property type="entry name" value="CRYPTIC BETA-GLUCOSIDE BGL OPERON ANTITERMINATOR"/>
    <property type="match status" value="1"/>
</dbReference>
<accession>G5IMN2</accession>
<dbReference type="InterPro" id="IPR002178">
    <property type="entry name" value="PTS_EIIA_type-2_dom"/>
</dbReference>
<evidence type="ECO:0000256" key="2">
    <source>
        <dbReference type="ARBA" id="ARBA00022737"/>
    </source>
</evidence>
<dbReference type="Proteomes" id="UP000005384">
    <property type="component" value="Unassembled WGS sequence"/>
</dbReference>
<organism evidence="6 7">
    <name type="scientific">Hungatella hathewayi WAL-18680</name>
    <dbReference type="NCBI Taxonomy" id="742737"/>
    <lineage>
        <taxon>Bacteria</taxon>
        <taxon>Bacillati</taxon>
        <taxon>Bacillota</taxon>
        <taxon>Clostridia</taxon>
        <taxon>Lachnospirales</taxon>
        <taxon>Lachnospiraceae</taxon>
        <taxon>Hungatella</taxon>
    </lineage>
</organism>
<feature type="domain" description="PRD" evidence="5">
    <location>
        <begin position="301"/>
        <end position="408"/>
    </location>
</feature>
<evidence type="ECO:0000259" key="4">
    <source>
        <dbReference type="PROSITE" id="PS51099"/>
    </source>
</evidence>
<dbReference type="PROSITE" id="PS51094">
    <property type="entry name" value="PTS_EIIA_TYPE_2"/>
    <property type="match status" value="1"/>
</dbReference>
<dbReference type="InterPro" id="IPR050661">
    <property type="entry name" value="BglG_antiterminators"/>
</dbReference>
<dbReference type="OrthoDB" id="3175596at2"/>
<dbReference type="SUPFAM" id="SSF52794">
    <property type="entry name" value="PTS system IIB component-like"/>
    <property type="match status" value="1"/>
</dbReference>
<dbReference type="CDD" id="cd05568">
    <property type="entry name" value="PTS_IIB_bgl_like"/>
    <property type="match status" value="1"/>
</dbReference>
<dbReference type="Pfam" id="PF00874">
    <property type="entry name" value="PRD"/>
    <property type="match status" value="2"/>
</dbReference>
<name>G5IMN2_9FIRM</name>
<dbReference type="HOGENOM" id="CLU_013442_5_1_9"/>
<gene>
    <name evidence="6" type="ORF">HMPREF9473_04760</name>
</gene>
<comment type="caution">
    <text evidence="6">The sequence shown here is derived from an EMBL/GenBank/DDBJ whole genome shotgun (WGS) entry which is preliminary data.</text>
</comment>
<sequence>MARLNENQILKLIQCVSDSEKPLTCSDCAALLGTNVSTLKKQLQQLKPVFEKNGFKIQGKTGHGNGLTIVIEDTDKYWKYRNEILPQQRMNQLTSLNDQKNRVRQIEKRFLLLDHEISMDDLAEMLAISKSQLNKDMSVVKAFFRNYGIEIQSKPHHGSRIIADEISRRKCLANILRSDIGVDEENGMMMYSGAVAKYMEKLDDIREIVLSAAGEYGYSLTDLLIQDIVLHLYIAMIRMEEGKGIVLDEDMKHALLEEPHRQLAAQIMHQLQKKFRITCSIDELCYIILHLSTKQIAVQDEINSDVTNIIDEMFAVIQEKYHYDFSDNLDLRIALSLHTVPLLKRIQFHQVCHNPFTEEIQMQYFREYDIALHACDVIGRRYQCKVAEDEVAYYALHFKIALDSLKAKEKKKILIVCTSGKATSQILRINICNKFGDQIESIDTCNLFELETKDIGAFDCIFSTVPINAKLPIPVFQIKTFFDDSSSKHVGQALRAISNMAGNEELFQKELFFNDIQAADKDEIIREMVARISRVRTISDDFLASVLEREQMQDTSFGSVAFPHTNGIISNEDIISCAVLPQPVNWGNSRVQIVILVSYREDFVKKHDTFFEFVLELIKKQGMVNKLKTEPEIGTLIGLYQEFIREEHNHGNQ</sequence>
<feature type="domain" description="PRD" evidence="5">
    <location>
        <begin position="196"/>
        <end position="300"/>
    </location>
</feature>
<dbReference type="AlphaFoldDB" id="G5IMN2"/>
<feature type="domain" description="PTS EIIB type-2" evidence="4">
    <location>
        <begin position="411"/>
        <end position="502"/>
    </location>
</feature>
<dbReference type="GO" id="GO:0006355">
    <property type="term" value="P:regulation of DNA-templated transcription"/>
    <property type="evidence" value="ECO:0007669"/>
    <property type="project" value="InterPro"/>
</dbReference>
<dbReference type="InterPro" id="IPR016152">
    <property type="entry name" value="PTrfase/Anion_transptr"/>
</dbReference>
<keyword evidence="7" id="KW-1185">Reference proteome</keyword>
<proteinExistence type="predicted"/>
<dbReference type="InterPro" id="IPR013011">
    <property type="entry name" value="PTS_EIIB_2"/>
</dbReference>
<evidence type="ECO:0000313" key="7">
    <source>
        <dbReference type="Proteomes" id="UP000005384"/>
    </source>
</evidence>
<dbReference type="Gene3D" id="3.40.50.2300">
    <property type="match status" value="1"/>
</dbReference>
<evidence type="ECO:0000313" key="6">
    <source>
        <dbReference type="EMBL" id="EHI57651.1"/>
    </source>
</evidence>
<dbReference type="PROSITE" id="PS51372">
    <property type="entry name" value="PRD_2"/>
    <property type="match status" value="2"/>
</dbReference>
<evidence type="ECO:0000259" key="5">
    <source>
        <dbReference type="PROSITE" id="PS51372"/>
    </source>
</evidence>
<dbReference type="SUPFAM" id="SSF55804">
    <property type="entry name" value="Phoshotransferase/anion transport protein"/>
    <property type="match status" value="1"/>
</dbReference>
<evidence type="ECO:0000259" key="3">
    <source>
        <dbReference type="PROSITE" id="PS51094"/>
    </source>
</evidence>
<dbReference type="PROSITE" id="PS51099">
    <property type="entry name" value="PTS_EIIB_TYPE_2"/>
    <property type="match status" value="1"/>
</dbReference>
<dbReference type="PANTHER" id="PTHR30185:SF13">
    <property type="entry name" value="LICABCH OPERON REGULATOR-RELATED"/>
    <property type="match status" value="1"/>
</dbReference>
<dbReference type="GO" id="GO:0009401">
    <property type="term" value="P:phosphoenolpyruvate-dependent sugar phosphotransferase system"/>
    <property type="evidence" value="ECO:0007669"/>
    <property type="project" value="InterPro"/>
</dbReference>
<dbReference type="EMBL" id="ADLN01000120">
    <property type="protein sequence ID" value="EHI57651.1"/>
    <property type="molecule type" value="Genomic_DNA"/>
</dbReference>
<dbReference type="SUPFAM" id="SSF63520">
    <property type="entry name" value="PTS-regulatory domain, PRD"/>
    <property type="match status" value="2"/>
</dbReference>
<keyword evidence="2" id="KW-0677">Repeat</keyword>
<dbReference type="InterPro" id="IPR036095">
    <property type="entry name" value="PTS_EIIB-like_sf"/>
</dbReference>